<evidence type="ECO:0000256" key="3">
    <source>
        <dbReference type="ARBA" id="ARBA00012834"/>
    </source>
</evidence>
<dbReference type="InterPro" id="IPR029063">
    <property type="entry name" value="SAM-dependent_MTases_sf"/>
</dbReference>
<dbReference type="InterPro" id="IPR007213">
    <property type="entry name" value="Ppm1/Ppm2/Tcmp"/>
</dbReference>
<dbReference type="EC" id="2.1.1.233" evidence="3"/>
<dbReference type="OrthoDB" id="203237at2759"/>
<evidence type="ECO:0000256" key="6">
    <source>
        <dbReference type="ARBA" id="ARBA00022691"/>
    </source>
</evidence>
<evidence type="ECO:0000256" key="1">
    <source>
        <dbReference type="ARBA" id="ARBA00000724"/>
    </source>
</evidence>
<dbReference type="PANTHER" id="PTHR13600">
    <property type="entry name" value="LEUCINE CARBOXYL METHYLTRANSFERASE"/>
    <property type="match status" value="1"/>
</dbReference>
<accession>A0A7T8JZA0</accession>
<evidence type="ECO:0000256" key="5">
    <source>
        <dbReference type="ARBA" id="ARBA00022679"/>
    </source>
</evidence>
<keyword evidence="5 8" id="KW-0808">Transferase</keyword>
<dbReference type="PANTHER" id="PTHR13600:SF21">
    <property type="entry name" value="LEUCINE CARBOXYL METHYLTRANSFERASE 1"/>
    <property type="match status" value="1"/>
</dbReference>
<comment type="similarity">
    <text evidence="2">Belongs to the methyltransferase superfamily. LCMT family.</text>
</comment>
<proteinExistence type="inferred from homology"/>
<organism evidence="8 9">
    <name type="scientific">Caligus rogercresseyi</name>
    <name type="common">Sea louse</name>
    <dbReference type="NCBI Taxonomy" id="217165"/>
    <lineage>
        <taxon>Eukaryota</taxon>
        <taxon>Metazoa</taxon>
        <taxon>Ecdysozoa</taxon>
        <taxon>Arthropoda</taxon>
        <taxon>Crustacea</taxon>
        <taxon>Multicrustacea</taxon>
        <taxon>Hexanauplia</taxon>
        <taxon>Copepoda</taxon>
        <taxon>Siphonostomatoida</taxon>
        <taxon>Caligidae</taxon>
        <taxon>Caligus</taxon>
    </lineage>
</organism>
<keyword evidence="4" id="KW-0489">Methyltransferase</keyword>
<dbReference type="SUPFAM" id="SSF53335">
    <property type="entry name" value="S-adenosyl-L-methionine-dependent methyltransferases"/>
    <property type="match status" value="1"/>
</dbReference>
<keyword evidence="6" id="KW-0949">S-adenosyl-L-methionine</keyword>
<protein>
    <recommendedName>
        <fullName evidence="3">[phosphatase 2A protein]-leucine-carboxy methyltransferase</fullName>
        <ecNumber evidence="3">2.1.1.233</ecNumber>
    </recommendedName>
    <alternativeName>
        <fullName evidence="7">[Phosphatase 2A protein]-leucine-carboxy methyltransferase 1</fullName>
    </alternativeName>
</protein>
<evidence type="ECO:0000313" key="9">
    <source>
        <dbReference type="Proteomes" id="UP000595437"/>
    </source>
</evidence>
<evidence type="ECO:0000313" key="8">
    <source>
        <dbReference type="EMBL" id="QQP39894.1"/>
    </source>
</evidence>
<comment type="catalytic activity">
    <reaction evidence="1">
        <text>[phosphatase 2A protein]-C-terminal L-leucine + S-adenosyl-L-methionine = [phosphatase 2A protein]-C-terminal L-leucine methyl ester + S-adenosyl-L-homocysteine</text>
        <dbReference type="Rhea" id="RHEA:48544"/>
        <dbReference type="Rhea" id="RHEA-COMP:12134"/>
        <dbReference type="Rhea" id="RHEA-COMP:12135"/>
        <dbReference type="ChEBI" id="CHEBI:57856"/>
        <dbReference type="ChEBI" id="CHEBI:59789"/>
        <dbReference type="ChEBI" id="CHEBI:90516"/>
        <dbReference type="ChEBI" id="CHEBI:90517"/>
        <dbReference type="EC" id="2.1.1.233"/>
    </reaction>
</comment>
<dbReference type="Pfam" id="PF04072">
    <property type="entry name" value="LCM"/>
    <property type="match status" value="1"/>
</dbReference>
<dbReference type="AlphaFoldDB" id="A0A7T8JZA0"/>
<reference evidence="9" key="1">
    <citation type="submission" date="2021-01" db="EMBL/GenBank/DDBJ databases">
        <title>Caligus Genome Assembly.</title>
        <authorList>
            <person name="Gallardo-Escarate C."/>
        </authorList>
    </citation>
    <scope>NUCLEOTIDE SEQUENCE [LARGE SCALE GENOMIC DNA]</scope>
</reference>
<dbReference type="GO" id="GO:0032259">
    <property type="term" value="P:methylation"/>
    <property type="evidence" value="ECO:0007669"/>
    <property type="project" value="UniProtKB-KW"/>
</dbReference>
<dbReference type="Gene3D" id="3.40.50.150">
    <property type="entry name" value="Vaccinia Virus protein VP39"/>
    <property type="match status" value="1"/>
</dbReference>
<evidence type="ECO:0000256" key="4">
    <source>
        <dbReference type="ARBA" id="ARBA00022603"/>
    </source>
</evidence>
<dbReference type="Proteomes" id="UP000595437">
    <property type="component" value="Chromosome 9"/>
</dbReference>
<gene>
    <name evidence="8" type="ORF">FKW44_013752</name>
</gene>
<name>A0A7T8JZA0_CALRO</name>
<dbReference type="InterPro" id="IPR016651">
    <property type="entry name" value="LCMT1"/>
</dbReference>
<dbReference type="EMBL" id="CP045898">
    <property type="protein sequence ID" value="QQP39894.1"/>
    <property type="molecule type" value="Genomic_DNA"/>
</dbReference>
<evidence type="ECO:0000256" key="2">
    <source>
        <dbReference type="ARBA" id="ARBA00010703"/>
    </source>
</evidence>
<keyword evidence="9" id="KW-1185">Reference proteome</keyword>
<dbReference type="GO" id="GO:0018423">
    <property type="term" value="F:protein C-terminal leucine carboxyl O-methyltransferase activity"/>
    <property type="evidence" value="ECO:0007669"/>
    <property type="project" value="UniProtKB-EC"/>
</dbReference>
<sequence length="97" mass="10887">MGLQVLLEKASVTFGKGVQVMNLGCGYDTLYWRLRAKAHPDTVLSNFIEIDFPLVTSLKLGAIKRSKELLSYLSEDEIRCSKTTSTPHQGIISWEQI</sequence>
<evidence type="ECO:0000256" key="7">
    <source>
        <dbReference type="ARBA" id="ARBA00032526"/>
    </source>
</evidence>